<dbReference type="EMBL" id="SOFF01000026">
    <property type="protein sequence ID" value="TFB91118.1"/>
    <property type="molecule type" value="Genomic_DNA"/>
</dbReference>
<dbReference type="OrthoDB" id="1524817at2"/>
<name>A0A1H8ISN9_9MICO</name>
<evidence type="ECO:0000313" key="1">
    <source>
        <dbReference type="EMBL" id="TFB91118.1"/>
    </source>
</evidence>
<organism evidence="1 2">
    <name type="scientific">Cryobacterium luteum</name>
    <dbReference type="NCBI Taxonomy" id="1424661"/>
    <lineage>
        <taxon>Bacteria</taxon>
        <taxon>Bacillati</taxon>
        <taxon>Actinomycetota</taxon>
        <taxon>Actinomycetes</taxon>
        <taxon>Micrococcales</taxon>
        <taxon>Microbacteriaceae</taxon>
        <taxon>Cryobacterium</taxon>
    </lineage>
</organism>
<protein>
    <recommendedName>
        <fullName evidence="3">Type II toxin-antitoxin system RelE/ParE family toxin</fullName>
    </recommendedName>
</protein>
<reference evidence="1 2" key="1">
    <citation type="submission" date="2019-03" db="EMBL/GenBank/DDBJ databases">
        <title>Genomics of glacier-inhabiting Cryobacterium strains.</title>
        <authorList>
            <person name="Liu Q."/>
            <person name="Xin Y.-H."/>
        </authorList>
    </citation>
    <scope>NUCLEOTIDE SEQUENCE [LARGE SCALE GENOMIC DNA]</scope>
    <source>
        <strain evidence="1 2">Hh15</strain>
    </source>
</reference>
<dbReference type="STRING" id="1424661.SAMN05216281_11231"/>
<evidence type="ECO:0008006" key="3">
    <source>
        <dbReference type="Google" id="ProtNLM"/>
    </source>
</evidence>
<evidence type="ECO:0000313" key="2">
    <source>
        <dbReference type="Proteomes" id="UP000297654"/>
    </source>
</evidence>
<sequence>MSFTLLLTREAASGLSILETKPQLVGRLKRVRTALGRLQLNPDDPALRSHKYVSLAGKKGEAVWDSYIEHRTPTAGRIYWHYGPGLDRITVVIITPHP</sequence>
<gene>
    <name evidence="1" type="ORF">E3O10_06850</name>
</gene>
<dbReference type="Proteomes" id="UP000297654">
    <property type="component" value="Unassembled WGS sequence"/>
</dbReference>
<keyword evidence="2" id="KW-1185">Reference proteome</keyword>
<accession>A0A1H8ISN9</accession>
<comment type="caution">
    <text evidence="1">The sequence shown here is derived from an EMBL/GenBank/DDBJ whole genome shotgun (WGS) entry which is preliminary data.</text>
</comment>
<dbReference type="AlphaFoldDB" id="A0A1H8ISN9"/>
<dbReference type="RefSeq" id="WP_092111002.1">
    <property type="nucleotide sequence ID" value="NZ_FOCN01000012.1"/>
</dbReference>
<proteinExistence type="predicted"/>